<dbReference type="Proteomes" id="UP001250181">
    <property type="component" value="Unassembled WGS sequence"/>
</dbReference>
<gene>
    <name evidence="7" type="ORF">RND61_18665</name>
</gene>
<feature type="transmembrane region" description="Helical" evidence="5">
    <location>
        <begin position="351"/>
        <end position="369"/>
    </location>
</feature>
<dbReference type="PANTHER" id="PTHR23514:SF13">
    <property type="entry name" value="INNER MEMBRANE PROTEIN YBJJ"/>
    <property type="match status" value="1"/>
</dbReference>
<dbReference type="InterPro" id="IPR036259">
    <property type="entry name" value="MFS_trans_sf"/>
</dbReference>
<comment type="subcellular location">
    <subcellularLocation>
        <location evidence="1">Cell membrane</location>
        <topology evidence="1">Multi-pass membrane protein</topology>
    </subcellularLocation>
</comment>
<dbReference type="CDD" id="cd17393">
    <property type="entry name" value="MFS_MosC_like"/>
    <property type="match status" value="1"/>
</dbReference>
<evidence type="ECO:0000256" key="3">
    <source>
        <dbReference type="ARBA" id="ARBA00022989"/>
    </source>
</evidence>
<protein>
    <submittedName>
        <fullName evidence="7">MFS transporter</fullName>
    </submittedName>
</protein>
<dbReference type="RefSeq" id="WP_315879124.1">
    <property type="nucleotide sequence ID" value="NZ_JAWCTQ010000022.1"/>
</dbReference>
<reference evidence="7 8" key="1">
    <citation type="submission" date="2023-09" db="EMBL/GenBank/DDBJ databases">
        <title>Streptomyces sp. nov.: A antagonism against Alternaria gaisen Producing Streptochlin, Isolated from Tamarix root soil.</title>
        <authorList>
            <person name="Chen Y."/>
        </authorList>
    </citation>
    <scope>NUCLEOTIDE SEQUENCE [LARGE SCALE GENOMIC DNA]</scope>
    <source>
        <strain evidence="7 8">TRM76323</strain>
    </source>
</reference>
<proteinExistence type="predicted"/>
<name>A0ABU3QNQ5_9ACTN</name>
<keyword evidence="8" id="KW-1185">Reference proteome</keyword>
<feature type="transmembrane region" description="Helical" evidence="5">
    <location>
        <begin position="116"/>
        <end position="144"/>
    </location>
</feature>
<feature type="transmembrane region" description="Helical" evidence="5">
    <location>
        <begin position="375"/>
        <end position="397"/>
    </location>
</feature>
<keyword evidence="3 5" id="KW-1133">Transmembrane helix</keyword>
<feature type="transmembrane region" description="Helical" evidence="5">
    <location>
        <begin position="265"/>
        <end position="284"/>
    </location>
</feature>
<keyword evidence="4 5" id="KW-0472">Membrane</keyword>
<dbReference type="Pfam" id="PF07690">
    <property type="entry name" value="MFS_1"/>
    <property type="match status" value="2"/>
</dbReference>
<feature type="transmembrane region" description="Helical" evidence="5">
    <location>
        <begin position="320"/>
        <end position="339"/>
    </location>
</feature>
<feature type="transmembrane region" description="Helical" evidence="5">
    <location>
        <begin position="30"/>
        <end position="51"/>
    </location>
</feature>
<organism evidence="7 8">
    <name type="scientific">Streptomyces tamarix</name>
    <dbReference type="NCBI Taxonomy" id="3078565"/>
    <lineage>
        <taxon>Bacteria</taxon>
        <taxon>Bacillati</taxon>
        <taxon>Actinomycetota</taxon>
        <taxon>Actinomycetes</taxon>
        <taxon>Kitasatosporales</taxon>
        <taxon>Streptomycetaceae</taxon>
        <taxon>Streptomyces</taxon>
    </lineage>
</organism>
<evidence type="ECO:0000256" key="2">
    <source>
        <dbReference type="ARBA" id="ARBA00022692"/>
    </source>
</evidence>
<feature type="transmembrane region" description="Helical" evidence="5">
    <location>
        <begin position="156"/>
        <end position="176"/>
    </location>
</feature>
<keyword evidence="2 5" id="KW-0812">Transmembrane</keyword>
<dbReference type="InterPro" id="IPR020846">
    <property type="entry name" value="MFS_dom"/>
</dbReference>
<evidence type="ECO:0000313" key="7">
    <source>
        <dbReference type="EMBL" id="MDT9684067.1"/>
    </source>
</evidence>
<feature type="domain" description="Major facilitator superfamily (MFS) profile" evidence="6">
    <location>
        <begin position="24"/>
        <end position="404"/>
    </location>
</feature>
<dbReference type="PANTHER" id="PTHR23514">
    <property type="entry name" value="BYPASS OF STOP CODON PROTEIN 6"/>
    <property type="match status" value="1"/>
</dbReference>
<feature type="transmembrane region" description="Helical" evidence="5">
    <location>
        <begin position="296"/>
        <end position="314"/>
    </location>
</feature>
<dbReference type="InterPro" id="IPR011701">
    <property type="entry name" value="MFS"/>
</dbReference>
<feature type="transmembrane region" description="Helical" evidence="5">
    <location>
        <begin position="229"/>
        <end position="253"/>
    </location>
</feature>
<evidence type="ECO:0000256" key="1">
    <source>
        <dbReference type="ARBA" id="ARBA00004651"/>
    </source>
</evidence>
<evidence type="ECO:0000256" key="4">
    <source>
        <dbReference type="ARBA" id="ARBA00023136"/>
    </source>
</evidence>
<dbReference type="SUPFAM" id="SSF103473">
    <property type="entry name" value="MFS general substrate transporter"/>
    <property type="match status" value="1"/>
</dbReference>
<dbReference type="Gene3D" id="1.20.1250.20">
    <property type="entry name" value="MFS general substrate transporter like domains"/>
    <property type="match status" value="1"/>
</dbReference>
<feature type="transmembrane region" description="Helical" evidence="5">
    <location>
        <begin position="63"/>
        <end position="80"/>
    </location>
</feature>
<evidence type="ECO:0000259" key="6">
    <source>
        <dbReference type="PROSITE" id="PS50850"/>
    </source>
</evidence>
<evidence type="ECO:0000313" key="8">
    <source>
        <dbReference type="Proteomes" id="UP001250181"/>
    </source>
</evidence>
<dbReference type="PROSITE" id="PS50850">
    <property type="entry name" value="MFS"/>
    <property type="match status" value="1"/>
</dbReference>
<sequence length="408" mass="40506">MPLLNKLAPALREATGGDPAVRSLSRLRTAVTLFFALDGFLFAGWVVRIPAIKQQTGSSASDLGLALLGVSAGAVVTMTLTGRLCHRFGSHAVTVGAAVLLSLSIALPALTHSALALGLVLLVFGTAYGAINVAMNSAAVNLVAALRRPVMPGFHAAFSLGGMVGAGLGGLVASGLPPAAHLLGLTVVGLLLTAVAGPVLLRHPSPAPPESLPAAPASGRRMDRRTRRLVTLFGVIALCTAYGEGALADWGALHLTQDLHAHPGAAAAGYSLFALTMTAGRLSGTAMLERLGQTRTLVAGGATAAAGMLLGALAPSVWAALLGFAVTGLGLANIFPVAVDRAGALAGPAGVAAASTLGYGGMLLGPPVIGFLADWFSLPAALTTVALLSAAAAAVGYRARNATAAGGL</sequence>
<feature type="transmembrane region" description="Helical" evidence="5">
    <location>
        <begin position="92"/>
        <end position="110"/>
    </location>
</feature>
<dbReference type="InterPro" id="IPR051788">
    <property type="entry name" value="MFS_Transporter"/>
</dbReference>
<comment type="caution">
    <text evidence="7">The sequence shown here is derived from an EMBL/GenBank/DDBJ whole genome shotgun (WGS) entry which is preliminary data.</text>
</comment>
<accession>A0ABU3QNQ5</accession>
<feature type="transmembrane region" description="Helical" evidence="5">
    <location>
        <begin position="182"/>
        <end position="201"/>
    </location>
</feature>
<dbReference type="EMBL" id="JAWCTQ010000022">
    <property type="protein sequence ID" value="MDT9684067.1"/>
    <property type="molecule type" value="Genomic_DNA"/>
</dbReference>
<evidence type="ECO:0000256" key="5">
    <source>
        <dbReference type="SAM" id="Phobius"/>
    </source>
</evidence>